<dbReference type="Proteomes" id="UP000094236">
    <property type="component" value="Unassembled WGS sequence"/>
</dbReference>
<feature type="compositionally biased region" description="Basic and acidic residues" evidence="1">
    <location>
        <begin position="1"/>
        <end position="20"/>
    </location>
</feature>
<evidence type="ECO:0000313" key="3">
    <source>
        <dbReference type="Proteomes" id="UP000094236"/>
    </source>
</evidence>
<proteinExistence type="predicted"/>
<dbReference type="AlphaFoldDB" id="A0A1E4TQN5"/>
<dbReference type="OrthoDB" id="5598844at2759"/>
<feature type="compositionally biased region" description="Basic residues" evidence="1">
    <location>
        <begin position="176"/>
        <end position="189"/>
    </location>
</feature>
<feature type="compositionally biased region" description="Acidic residues" evidence="1">
    <location>
        <begin position="21"/>
        <end position="35"/>
    </location>
</feature>
<dbReference type="Pfam" id="PF08624">
    <property type="entry name" value="CRC_subunit"/>
    <property type="match status" value="1"/>
</dbReference>
<organism evidence="2 3">
    <name type="scientific">Pachysolen tannophilus NRRL Y-2460</name>
    <dbReference type="NCBI Taxonomy" id="669874"/>
    <lineage>
        <taxon>Eukaryota</taxon>
        <taxon>Fungi</taxon>
        <taxon>Dikarya</taxon>
        <taxon>Ascomycota</taxon>
        <taxon>Saccharomycotina</taxon>
        <taxon>Pichiomycetes</taxon>
        <taxon>Pachysolenaceae</taxon>
        <taxon>Pachysolen</taxon>
    </lineage>
</organism>
<dbReference type="EMBL" id="KV454016">
    <property type="protein sequence ID" value="ODV94054.1"/>
    <property type="molecule type" value="Genomic_DNA"/>
</dbReference>
<name>A0A1E4TQN5_PACTA</name>
<feature type="compositionally biased region" description="Basic residues" evidence="1">
    <location>
        <begin position="69"/>
        <end position="93"/>
    </location>
</feature>
<evidence type="ECO:0000256" key="1">
    <source>
        <dbReference type="SAM" id="MobiDB-lite"/>
    </source>
</evidence>
<protein>
    <recommendedName>
        <fullName evidence="4">Chromatin structure-remodeling complex subunit RSC7</fullName>
    </recommendedName>
</protein>
<feature type="compositionally biased region" description="Basic and acidic residues" evidence="1">
    <location>
        <begin position="159"/>
        <end position="175"/>
    </location>
</feature>
<reference evidence="3" key="1">
    <citation type="submission" date="2016-05" db="EMBL/GenBank/DDBJ databases">
        <title>Comparative genomics of biotechnologically important yeasts.</title>
        <authorList>
            <consortium name="DOE Joint Genome Institute"/>
            <person name="Riley R."/>
            <person name="Haridas S."/>
            <person name="Wolfe K.H."/>
            <person name="Lopes M.R."/>
            <person name="Hittinger C.T."/>
            <person name="Goker M."/>
            <person name="Salamov A."/>
            <person name="Wisecaver J."/>
            <person name="Long T.M."/>
            <person name="Aerts A.L."/>
            <person name="Barry K."/>
            <person name="Choi C."/>
            <person name="Clum A."/>
            <person name="Coughlan A.Y."/>
            <person name="Deshpande S."/>
            <person name="Douglass A.P."/>
            <person name="Hanson S.J."/>
            <person name="Klenk H.-P."/>
            <person name="Labutti K."/>
            <person name="Lapidus A."/>
            <person name="Lindquist E."/>
            <person name="Lipzen A."/>
            <person name="Meier-Kolthoff J.P."/>
            <person name="Ohm R.A."/>
            <person name="Otillar R.P."/>
            <person name="Pangilinan J."/>
            <person name="Peng Y."/>
            <person name="Rokas A."/>
            <person name="Rosa C.A."/>
            <person name="Scheuner C."/>
            <person name="Sibirny A.A."/>
            <person name="Slot J.C."/>
            <person name="Stielow J.B."/>
            <person name="Sun H."/>
            <person name="Kurtzman C.P."/>
            <person name="Blackwell M."/>
            <person name="Grigoriev I.V."/>
            <person name="Jeffries T.W."/>
        </authorList>
    </citation>
    <scope>NUCLEOTIDE SEQUENCE [LARGE SCALE GENOMIC DNA]</scope>
    <source>
        <strain evidence="3">NRRL Y-2460</strain>
    </source>
</reference>
<evidence type="ECO:0000313" key="2">
    <source>
        <dbReference type="EMBL" id="ODV94054.1"/>
    </source>
</evidence>
<dbReference type="InterPro" id="IPR013933">
    <property type="entry name" value="CRC_Rsc7/Swp82"/>
</dbReference>
<keyword evidence="3" id="KW-1185">Reference proteome</keyword>
<accession>A0A1E4TQN5</accession>
<gene>
    <name evidence="2" type="ORF">PACTADRAFT_34868</name>
</gene>
<dbReference type="STRING" id="669874.A0A1E4TQN5"/>
<evidence type="ECO:0008006" key="4">
    <source>
        <dbReference type="Google" id="ProtNLM"/>
    </source>
</evidence>
<feature type="region of interest" description="Disordered" evidence="1">
    <location>
        <begin position="1"/>
        <end position="214"/>
    </location>
</feature>
<feature type="compositionally biased region" description="Acidic residues" evidence="1">
    <location>
        <begin position="44"/>
        <end position="65"/>
    </location>
</feature>
<feature type="compositionally biased region" description="Acidic residues" evidence="1">
    <location>
        <begin position="96"/>
        <end position="158"/>
    </location>
</feature>
<sequence length="496" mass="57207">MYKKVQEDRQGQIQEFREKNGEDEEEEDGDDEYKEDEPIHNDDGVEEKDNGDDDLEEEVEEEEEELPHLRRASRASASKRKQSLSREKLKRKASALDEDEEEDGDEEEMDHDEVEQSDVDGEEEDPEEEDPEEDDPEEDPEDGDGDGDPEEEDEDHDDEDSKEHGEGDDGKEAKPARKASNNRKRHKPGPRPGTATWLRGRKPPPELVDENGKKLEVKNDEVVLPVDENGEKKVEPNGHLKGGRRYRIKNFTVKDRGDTLYMLSTEVARMMGFRDSYLFFQKHKFLYKYIISDRQKTDLVDRNLMPLSYKARVIGLVTARSCFREFGCDIVENGRVGIDDYKTVPETDERYGQLSEPPLPYGYQEPSLNKVVLHHQPPNIELRKSKYKENWIYESALAVLNYNADLGISTRKPIRDSYTSIKMVPQLTQPSHSSFKKLDDKTTKKLIFETRLKGNLGGLNTGLKDVPLELFNDIVDEDTKQAILKQQKFEADLEEL</sequence>